<dbReference type="SUPFAM" id="SSF51556">
    <property type="entry name" value="Metallo-dependent hydrolases"/>
    <property type="match status" value="1"/>
</dbReference>
<reference evidence="10" key="1">
    <citation type="journal article" date="2001" name="Appl. Environ. Microbiol.">
        <title>Chloromethane utilization gene cluster from Hyphomicrobium chloromethanicum strain CM2(T) and development of functional gene probes to detect halomethane-degrading bacteria.</title>
        <authorList>
            <person name="McAnulla C."/>
            <person name="Woodall C.A."/>
            <person name="McDonald I.R."/>
            <person name="Studer A."/>
            <person name="Vuilleumier S."/>
            <person name="Leisinger T."/>
            <person name="Murrell J.C."/>
        </authorList>
    </citation>
    <scope>NUCLEOTIDE SEQUENCE</scope>
    <source>
        <strain evidence="10">CM2</strain>
    </source>
</reference>
<dbReference type="AlphaFoldDB" id="Q7BK24"/>
<gene>
    <name evidence="10" type="primary">hutI</name>
</gene>
<dbReference type="PANTHER" id="PTHR42752">
    <property type="entry name" value="IMIDAZOLONEPROPIONASE"/>
    <property type="match status" value="1"/>
</dbReference>
<keyword evidence="4" id="KW-0378">Hydrolase</keyword>
<keyword evidence="7" id="KW-0408">Iron</keyword>
<evidence type="ECO:0000256" key="3">
    <source>
        <dbReference type="ARBA" id="ARBA00022723"/>
    </source>
</evidence>
<dbReference type="EC" id="3.5.2.7" evidence="2 8"/>
<feature type="domain" description="Amidohydrolase-related" evidence="9">
    <location>
        <begin position="72"/>
        <end position="390"/>
    </location>
</feature>
<dbReference type="GO" id="GO:0050480">
    <property type="term" value="F:imidazolonepropionase activity"/>
    <property type="evidence" value="ECO:0007669"/>
    <property type="project" value="UniProtKB-UniRule"/>
</dbReference>
<dbReference type="NCBIfam" id="TIGR01224">
    <property type="entry name" value="hutI"/>
    <property type="match status" value="1"/>
</dbReference>
<dbReference type="EMBL" id="AF281259">
    <property type="protein sequence ID" value="AAQ94395.1"/>
    <property type="molecule type" value="Genomic_DNA"/>
</dbReference>
<keyword evidence="5" id="KW-0369">Histidine metabolism</keyword>
<evidence type="ECO:0000256" key="1">
    <source>
        <dbReference type="ARBA" id="ARBA00005023"/>
    </source>
</evidence>
<evidence type="ECO:0000256" key="8">
    <source>
        <dbReference type="NCBIfam" id="TIGR01224"/>
    </source>
</evidence>
<dbReference type="GO" id="GO:0019556">
    <property type="term" value="P:L-histidine catabolic process to glutamate and formamide"/>
    <property type="evidence" value="ECO:0007669"/>
    <property type="project" value="UniProtKB-UniRule"/>
</dbReference>
<reference evidence="10" key="2">
    <citation type="journal article" date="2004" name="Appl. Environ. Microbiol.">
        <title>Chloromethane-dependent expression of the cmu gene cluster of Hyphomicrobium chloromethanicum.</title>
        <authorList>
            <person name="Borodina E."/>
            <person name="McDonald I.R."/>
            <person name="Murrell J.C."/>
        </authorList>
    </citation>
    <scope>NUCLEOTIDE SEQUENCE</scope>
    <source>
        <strain evidence="10">CM2</strain>
    </source>
</reference>
<dbReference type="GO" id="GO:0046872">
    <property type="term" value="F:metal ion binding"/>
    <property type="evidence" value="ECO:0007669"/>
    <property type="project" value="UniProtKB-KW"/>
</dbReference>
<dbReference type="Pfam" id="PF01979">
    <property type="entry name" value="Amidohydro_1"/>
    <property type="match status" value="1"/>
</dbReference>
<comment type="pathway">
    <text evidence="1">Amino-acid degradation.</text>
</comment>
<dbReference type="SUPFAM" id="SSF51338">
    <property type="entry name" value="Composite domain of metallo-dependent hydrolases"/>
    <property type="match status" value="1"/>
</dbReference>
<evidence type="ECO:0000256" key="4">
    <source>
        <dbReference type="ARBA" id="ARBA00022801"/>
    </source>
</evidence>
<accession>Q7BK24</accession>
<dbReference type="InterPro" id="IPR032466">
    <property type="entry name" value="Metal_Hydrolase"/>
</dbReference>
<evidence type="ECO:0000313" key="10">
    <source>
        <dbReference type="EMBL" id="AAQ94395.1"/>
    </source>
</evidence>
<dbReference type="InterPro" id="IPR006680">
    <property type="entry name" value="Amidohydro-rel"/>
</dbReference>
<dbReference type="GO" id="GO:0005737">
    <property type="term" value="C:cytoplasm"/>
    <property type="evidence" value="ECO:0007669"/>
    <property type="project" value="UniProtKB-UniRule"/>
</dbReference>
<dbReference type="InterPro" id="IPR011059">
    <property type="entry name" value="Metal-dep_hydrolase_composite"/>
</dbReference>
<evidence type="ECO:0000259" key="9">
    <source>
        <dbReference type="Pfam" id="PF01979"/>
    </source>
</evidence>
<dbReference type="PANTHER" id="PTHR42752:SF1">
    <property type="entry name" value="IMIDAZOLONEPROPIONASE-RELATED"/>
    <property type="match status" value="1"/>
</dbReference>
<dbReference type="Gene3D" id="2.30.40.10">
    <property type="entry name" value="Urease, subunit C, domain 1"/>
    <property type="match status" value="1"/>
</dbReference>
<dbReference type="CDD" id="cd01296">
    <property type="entry name" value="Imidazolone-5PH"/>
    <property type="match status" value="1"/>
</dbReference>
<dbReference type="Gene3D" id="3.20.20.140">
    <property type="entry name" value="Metal-dependent hydrolases"/>
    <property type="match status" value="1"/>
</dbReference>
<evidence type="ECO:0000256" key="6">
    <source>
        <dbReference type="ARBA" id="ARBA00022833"/>
    </source>
</evidence>
<dbReference type="InterPro" id="IPR005920">
    <property type="entry name" value="HutI"/>
</dbReference>
<proteinExistence type="predicted"/>
<name>Q7BK24_9HYPH</name>
<evidence type="ECO:0000256" key="5">
    <source>
        <dbReference type="ARBA" id="ARBA00022808"/>
    </source>
</evidence>
<evidence type="ECO:0000256" key="7">
    <source>
        <dbReference type="ARBA" id="ARBA00023004"/>
    </source>
</evidence>
<sequence length="436" mass="46856">MLKEAMPEGPRVIIDATFSTMREREADDTGYGFLRDGAAVVGERKDYLARLQRRTSVQPAPFATWSAGGRLITPGLVECHTHLIFSGDRRTEFAELASGRNYSDLVWEGHGIFATVEATRAASEDELYSSALRRLRWFVSGGVTTIETKSGYGLDVDNELKMLRVARRLDEAGLARVKATLLAGHVYPSQIEPEDFIELICSELIPQAHAGKLCDFVEAYCEETIGFSLDDASTLLEAAYKRKIPTRISADHLSDSAGAALAPAFYAKAAAHLNYTDDVAIEALASARTTAILLPIAHLELGAKQRPPVDKLREAGVPIAISTGCNPGTAPTTNLLTAAHLSCALFGLSPLEAIQGITVGAAKALGLSGVVGELTPGANADFAIWDAEHPEDLIYWMGAPLCCSTWLSGSPVREFDSTQIPPINSVFLPTQEPITS</sequence>
<keyword evidence="3" id="KW-0479">Metal-binding</keyword>
<organism evidence="10">
    <name type="scientific">Hyphomicrobium chloromethanicum</name>
    <dbReference type="NCBI Taxonomy" id="51783"/>
    <lineage>
        <taxon>Bacteria</taxon>
        <taxon>Pseudomonadati</taxon>
        <taxon>Pseudomonadota</taxon>
        <taxon>Alphaproteobacteria</taxon>
        <taxon>Hyphomicrobiales</taxon>
        <taxon>Hyphomicrobiaceae</taxon>
        <taxon>Hyphomicrobium</taxon>
    </lineage>
</organism>
<protein>
    <recommendedName>
        <fullName evidence="2 8">Imidazolonepropionase</fullName>
        <ecNumber evidence="2 8">3.5.2.7</ecNumber>
    </recommendedName>
</protein>
<keyword evidence="6" id="KW-0862">Zinc</keyword>
<evidence type="ECO:0000256" key="2">
    <source>
        <dbReference type="ARBA" id="ARBA00012864"/>
    </source>
</evidence>